<dbReference type="AlphaFoldDB" id="A0A366X1C3"/>
<organism evidence="2 3">
    <name type="scientific">Phaeobacter gallaeciensis</name>
    <dbReference type="NCBI Taxonomy" id="60890"/>
    <lineage>
        <taxon>Bacteria</taxon>
        <taxon>Pseudomonadati</taxon>
        <taxon>Pseudomonadota</taxon>
        <taxon>Alphaproteobacteria</taxon>
        <taxon>Rhodobacterales</taxon>
        <taxon>Roseobacteraceae</taxon>
        <taxon>Phaeobacter</taxon>
    </lineage>
</organism>
<evidence type="ECO:0000313" key="3">
    <source>
        <dbReference type="Proteomes" id="UP000252706"/>
    </source>
</evidence>
<gene>
    <name evidence="2" type="ORF">DS909_10230</name>
</gene>
<dbReference type="InterPro" id="IPR021265">
    <property type="entry name" value="DUF2842"/>
</dbReference>
<keyword evidence="1" id="KW-0812">Transmembrane</keyword>
<keyword evidence="1" id="KW-0472">Membrane</keyword>
<feature type="transmembrane region" description="Helical" evidence="1">
    <location>
        <begin position="20"/>
        <end position="39"/>
    </location>
</feature>
<feature type="transmembrane region" description="Helical" evidence="1">
    <location>
        <begin position="45"/>
        <end position="67"/>
    </location>
</feature>
<sequence>MGESKKPRLSYKARRRWSLVILLIGLPLYIVAVITLLNALGRPPIWLELVVYAISGVLWALPFKFIFIGVGQADPEAEEDK</sequence>
<comment type="caution">
    <text evidence="2">The sequence shown here is derived from an EMBL/GenBank/DDBJ whole genome shotgun (WGS) entry which is preliminary data.</text>
</comment>
<protein>
    <submittedName>
        <fullName evidence="2">DUF2842 domain-containing protein</fullName>
    </submittedName>
</protein>
<name>A0A366X1C3_9RHOB</name>
<evidence type="ECO:0000256" key="1">
    <source>
        <dbReference type="SAM" id="Phobius"/>
    </source>
</evidence>
<evidence type="ECO:0000313" key="2">
    <source>
        <dbReference type="EMBL" id="RBW55487.1"/>
    </source>
</evidence>
<keyword evidence="1" id="KW-1133">Transmembrane helix</keyword>
<dbReference type="Proteomes" id="UP000252706">
    <property type="component" value="Unassembled WGS sequence"/>
</dbReference>
<dbReference type="RefSeq" id="WP_113823357.1">
    <property type="nucleotide sequence ID" value="NZ_QOCE01000029.1"/>
</dbReference>
<reference evidence="2 3" key="1">
    <citation type="submission" date="2018-07" db="EMBL/GenBank/DDBJ databases">
        <title>Modular assembly of carbohydrate-degrading microbial communities in the ocean.</title>
        <authorList>
            <person name="Enke T.N."/>
            <person name="Datta M.S."/>
            <person name="Schwartzman J.A."/>
            <person name="Cermak N."/>
            <person name="Schmitz D.A."/>
            <person name="Barrere J."/>
            <person name="Cordero O.X."/>
        </authorList>
    </citation>
    <scope>NUCLEOTIDE SEQUENCE [LARGE SCALE GENOMIC DNA]</scope>
    <source>
        <strain evidence="2 3">C3M10</strain>
    </source>
</reference>
<proteinExistence type="predicted"/>
<dbReference type="EMBL" id="QOCE01000029">
    <property type="protein sequence ID" value="RBW55487.1"/>
    <property type="molecule type" value="Genomic_DNA"/>
</dbReference>
<dbReference type="Pfam" id="PF11003">
    <property type="entry name" value="DUF2842"/>
    <property type="match status" value="1"/>
</dbReference>
<dbReference type="OrthoDB" id="7510023at2"/>
<accession>A0A366X1C3</accession>